<dbReference type="EMBL" id="CP031165">
    <property type="protein sequence ID" value="AXV07957.1"/>
    <property type="molecule type" value="Genomic_DNA"/>
</dbReference>
<feature type="transmembrane region" description="Helical" evidence="1">
    <location>
        <begin position="132"/>
        <end position="152"/>
    </location>
</feature>
<dbReference type="GO" id="GO:0052621">
    <property type="term" value="F:diguanylate cyclase activity"/>
    <property type="evidence" value="ECO:0007669"/>
    <property type="project" value="TreeGrafter"/>
</dbReference>
<dbReference type="Pfam" id="PF00990">
    <property type="entry name" value="GGDEF"/>
    <property type="match status" value="1"/>
</dbReference>
<dbReference type="SUPFAM" id="SSF55073">
    <property type="entry name" value="Nucleotide cyclase"/>
    <property type="match status" value="1"/>
</dbReference>
<keyword evidence="1" id="KW-1133">Transmembrane helix</keyword>
<dbReference type="RefSeq" id="WP_114592372.1">
    <property type="nucleotide sequence ID" value="NZ_CP031165.1"/>
</dbReference>
<feature type="domain" description="GGDEF" evidence="2">
    <location>
        <begin position="255"/>
        <end position="386"/>
    </location>
</feature>
<dbReference type="Gene3D" id="3.30.70.270">
    <property type="match status" value="1"/>
</dbReference>
<accession>A0A346Y0G0</accession>
<feature type="transmembrane region" description="Helical" evidence="1">
    <location>
        <begin position="200"/>
        <end position="221"/>
    </location>
</feature>
<feature type="transmembrane region" description="Helical" evidence="1">
    <location>
        <begin position="61"/>
        <end position="89"/>
    </location>
</feature>
<keyword evidence="1" id="KW-0812">Transmembrane</keyword>
<dbReference type="NCBIfam" id="TIGR00254">
    <property type="entry name" value="GGDEF"/>
    <property type="match status" value="1"/>
</dbReference>
<evidence type="ECO:0000256" key="1">
    <source>
        <dbReference type="SAM" id="Phobius"/>
    </source>
</evidence>
<dbReference type="SMART" id="SM00267">
    <property type="entry name" value="GGDEF"/>
    <property type="match status" value="1"/>
</dbReference>
<dbReference type="PROSITE" id="PS50887">
    <property type="entry name" value="GGDEF"/>
    <property type="match status" value="1"/>
</dbReference>
<evidence type="ECO:0000259" key="2">
    <source>
        <dbReference type="PROSITE" id="PS50887"/>
    </source>
</evidence>
<sequence>MTVGTHLLVVLLVLSAGAWSTPLLTPRLPWAVLVAGFAATGAARIRLRLRSASHEFVVDELAIVVGIFTATPLALASAAGFATLGWQLWRRRPLLKASFNVGIAMLEASVAAWVAHGLLAPHTELGPAQWGVSWLAVLLAMSASTLLIRRVIALTADSGDAQEPAPPPVSYVPIWMFSSALVGLVLAGMMLVLEDPRAGVLLAGPVGVVLLAYRAHAAALAERVRLLHESQHDPLTGLANRRGLVQTMANIPPKAPVTLLSIDLDDFKAINDAHGHAVGDEVLRVIGLRLRGVARRHDLVARMGGDEFVVLLSPAPEYTDQVVERVKGVLHEPVHVGELTIPSSASIGVETGPLDGLLDRADRAMYRAKRTRERPLELPAASDGGS</sequence>
<evidence type="ECO:0000313" key="4">
    <source>
        <dbReference type="Proteomes" id="UP000264006"/>
    </source>
</evidence>
<dbReference type="InterPro" id="IPR050469">
    <property type="entry name" value="Diguanylate_Cyclase"/>
</dbReference>
<dbReference type="InterPro" id="IPR029787">
    <property type="entry name" value="Nucleotide_cyclase"/>
</dbReference>
<dbReference type="InterPro" id="IPR000160">
    <property type="entry name" value="GGDEF_dom"/>
</dbReference>
<evidence type="ECO:0000313" key="3">
    <source>
        <dbReference type="EMBL" id="AXV07957.1"/>
    </source>
</evidence>
<dbReference type="Proteomes" id="UP000264006">
    <property type="component" value="Chromosome"/>
</dbReference>
<keyword evidence="1" id="KW-0472">Membrane</keyword>
<feature type="transmembrane region" description="Helical" evidence="1">
    <location>
        <begin position="101"/>
        <end position="120"/>
    </location>
</feature>
<dbReference type="AlphaFoldDB" id="A0A346Y0G0"/>
<dbReference type="PANTHER" id="PTHR45138">
    <property type="entry name" value="REGULATORY COMPONENTS OF SENSORY TRANSDUCTION SYSTEM"/>
    <property type="match status" value="1"/>
</dbReference>
<dbReference type="InterPro" id="IPR043128">
    <property type="entry name" value="Rev_trsase/Diguanyl_cyclase"/>
</dbReference>
<feature type="transmembrane region" description="Helical" evidence="1">
    <location>
        <begin position="172"/>
        <end position="193"/>
    </location>
</feature>
<dbReference type="KEGG" id="euz:DVS28_a3282"/>
<dbReference type="PANTHER" id="PTHR45138:SF9">
    <property type="entry name" value="DIGUANYLATE CYCLASE DGCM-RELATED"/>
    <property type="match status" value="1"/>
</dbReference>
<reference evidence="3 4" key="1">
    <citation type="submission" date="2018-09" db="EMBL/GenBank/DDBJ databases">
        <title>Complete genome sequence of Euzebya sp. DY32-46 isolated from seawater of Pacific Ocean.</title>
        <authorList>
            <person name="Xu L."/>
            <person name="Wu Y.-H."/>
            <person name="Xu X.-W."/>
        </authorList>
    </citation>
    <scope>NUCLEOTIDE SEQUENCE [LARGE SCALE GENOMIC DNA]</scope>
    <source>
        <strain evidence="3 4">DY32-46</strain>
    </source>
</reference>
<dbReference type="CDD" id="cd01949">
    <property type="entry name" value="GGDEF"/>
    <property type="match status" value="1"/>
</dbReference>
<organism evidence="3 4">
    <name type="scientific">Euzebya pacifica</name>
    <dbReference type="NCBI Taxonomy" id="1608957"/>
    <lineage>
        <taxon>Bacteria</taxon>
        <taxon>Bacillati</taxon>
        <taxon>Actinomycetota</taxon>
        <taxon>Nitriliruptoria</taxon>
        <taxon>Euzebyales</taxon>
    </lineage>
</organism>
<proteinExistence type="predicted"/>
<feature type="transmembrane region" description="Helical" evidence="1">
    <location>
        <begin position="28"/>
        <end position="49"/>
    </location>
</feature>
<protein>
    <submittedName>
        <fullName evidence="3">GGDEF domain</fullName>
    </submittedName>
</protein>
<dbReference type="OrthoDB" id="23692at2"/>
<keyword evidence="4" id="KW-1185">Reference proteome</keyword>
<name>A0A346Y0G0_9ACTN</name>
<gene>
    <name evidence="3" type="ORF">DVS28_a3282</name>
</gene>